<dbReference type="AlphaFoldDB" id="A0A9P8QGN6"/>
<feature type="domain" description="J" evidence="3">
    <location>
        <begin position="6"/>
        <end position="68"/>
    </location>
</feature>
<dbReference type="SMART" id="SM00271">
    <property type="entry name" value="DnaJ"/>
    <property type="match status" value="1"/>
</dbReference>
<dbReference type="PROSITE" id="PS50076">
    <property type="entry name" value="DNAJ_2"/>
    <property type="match status" value="1"/>
</dbReference>
<sequence>MVKESKLYDLLGVSSSASDAELKKAYRKQALKYHPDKPGGNAEKFKEISEAYEILSDADKREVYDQYGLEAARGNAPAGGSPFGGAGGTSGG</sequence>
<name>A0A9P8QGN6_WICPI</name>
<proteinExistence type="predicted"/>
<dbReference type="InterPro" id="IPR036869">
    <property type="entry name" value="J_dom_sf"/>
</dbReference>
<keyword evidence="1" id="KW-0143">Chaperone</keyword>
<dbReference type="Pfam" id="PF00226">
    <property type="entry name" value="DnaJ"/>
    <property type="match status" value="1"/>
</dbReference>
<evidence type="ECO:0000313" key="5">
    <source>
        <dbReference type="Proteomes" id="UP000774326"/>
    </source>
</evidence>
<evidence type="ECO:0000256" key="1">
    <source>
        <dbReference type="ARBA" id="ARBA00023186"/>
    </source>
</evidence>
<dbReference type="InterPro" id="IPR018253">
    <property type="entry name" value="DnaJ_domain_CS"/>
</dbReference>
<keyword evidence="5" id="KW-1185">Reference proteome</keyword>
<dbReference type="CDD" id="cd06257">
    <property type="entry name" value="DnaJ"/>
    <property type="match status" value="1"/>
</dbReference>
<dbReference type="GO" id="GO:0051787">
    <property type="term" value="F:misfolded protein binding"/>
    <property type="evidence" value="ECO:0007669"/>
    <property type="project" value="TreeGrafter"/>
</dbReference>
<reference evidence="4" key="2">
    <citation type="submission" date="2021-01" db="EMBL/GenBank/DDBJ databases">
        <authorList>
            <person name="Schikora-Tamarit M.A."/>
        </authorList>
    </citation>
    <scope>NUCLEOTIDE SEQUENCE</scope>
    <source>
        <strain evidence="4">CBS2887</strain>
    </source>
</reference>
<dbReference type="PRINTS" id="PR00625">
    <property type="entry name" value="JDOMAIN"/>
</dbReference>
<dbReference type="InterPro" id="IPR001623">
    <property type="entry name" value="DnaJ_domain"/>
</dbReference>
<dbReference type="PANTHER" id="PTHR44360:SF1">
    <property type="entry name" value="DNAJ HOMOLOG SUBFAMILY B MEMBER 9"/>
    <property type="match status" value="1"/>
</dbReference>
<dbReference type="InterPro" id="IPR051948">
    <property type="entry name" value="Hsp70_co-chaperone_J-domain"/>
</dbReference>
<dbReference type="PROSITE" id="PS00636">
    <property type="entry name" value="DNAJ_1"/>
    <property type="match status" value="1"/>
</dbReference>
<dbReference type="SUPFAM" id="SSF46565">
    <property type="entry name" value="Chaperone J-domain"/>
    <property type="match status" value="1"/>
</dbReference>
<protein>
    <recommendedName>
        <fullName evidence="3">J domain-containing protein</fullName>
    </recommendedName>
</protein>
<dbReference type="GO" id="GO:0051087">
    <property type="term" value="F:protein-folding chaperone binding"/>
    <property type="evidence" value="ECO:0007669"/>
    <property type="project" value="TreeGrafter"/>
</dbReference>
<feature type="non-terminal residue" evidence="4">
    <location>
        <position position="92"/>
    </location>
</feature>
<comment type="caution">
    <text evidence="4">The sequence shown here is derived from an EMBL/GenBank/DDBJ whole genome shotgun (WGS) entry which is preliminary data.</text>
</comment>
<reference evidence="4" key="1">
    <citation type="journal article" date="2021" name="Open Biol.">
        <title>Shared evolutionary footprints suggest mitochondrial oxidative damage underlies multiple complex I losses in fungi.</title>
        <authorList>
            <person name="Schikora-Tamarit M.A."/>
            <person name="Marcet-Houben M."/>
            <person name="Nosek J."/>
            <person name="Gabaldon T."/>
        </authorList>
    </citation>
    <scope>NUCLEOTIDE SEQUENCE</scope>
    <source>
        <strain evidence="4">CBS2887</strain>
    </source>
</reference>
<feature type="compositionally biased region" description="Gly residues" evidence="2">
    <location>
        <begin position="81"/>
        <end position="92"/>
    </location>
</feature>
<dbReference type="EMBL" id="JAEUBG010000206">
    <property type="protein sequence ID" value="KAH3688680.1"/>
    <property type="molecule type" value="Genomic_DNA"/>
</dbReference>
<evidence type="ECO:0000256" key="2">
    <source>
        <dbReference type="SAM" id="MobiDB-lite"/>
    </source>
</evidence>
<dbReference type="PANTHER" id="PTHR44360">
    <property type="entry name" value="DNAJ HOMOLOG SUBFAMILY B MEMBER 9"/>
    <property type="match status" value="1"/>
</dbReference>
<dbReference type="Gene3D" id="1.10.287.110">
    <property type="entry name" value="DnaJ domain"/>
    <property type="match status" value="1"/>
</dbReference>
<dbReference type="Proteomes" id="UP000774326">
    <property type="component" value="Unassembled WGS sequence"/>
</dbReference>
<dbReference type="GO" id="GO:0036503">
    <property type="term" value="P:ERAD pathway"/>
    <property type="evidence" value="ECO:0007669"/>
    <property type="project" value="TreeGrafter"/>
</dbReference>
<feature type="region of interest" description="Disordered" evidence="2">
    <location>
        <begin position="73"/>
        <end position="92"/>
    </location>
</feature>
<gene>
    <name evidence="4" type="ORF">WICPIJ_000336</name>
</gene>
<dbReference type="OrthoDB" id="1507364at2759"/>
<evidence type="ECO:0000259" key="3">
    <source>
        <dbReference type="PROSITE" id="PS50076"/>
    </source>
</evidence>
<organism evidence="4 5">
    <name type="scientific">Wickerhamomyces pijperi</name>
    <name type="common">Yeast</name>
    <name type="synonym">Pichia pijperi</name>
    <dbReference type="NCBI Taxonomy" id="599730"/>
    <lineage>
        <taxon>Eukaryota</taxon>
        <taxon>Fungi</taxon>
        <taxon>Dikarya</taxon>
        <taxon>Ascomycota</taxon>
        <taxon>Saccharomycotina</taxon>
        <taxon>Saccharomycetes</taxon>
        <taxon>Phaffomycetales</taxon>
        <taxon>Wickerhamomycetaceae</taxon>
        <taxon>Wickerhamomyces</taxon>
    </lineage>
</organism>
<dbReference type="GO" id="GO:0005783">
    <property type="term" value="C:endoplasmic reticulum"/>
    <property type="evidence" value="ECO:0007669"/>
    <property type="project" value="TreeGrafter"/>
</dbReference>
<evidence type="ECO:0000313" key="4">
    <source>
        <dbReference type="EMBL" id="KAH3688680.1"/>
    </source>
</evidence>
<accession>A0A9P8QGN6</accession>